<proteinExistence type="predicted"/>
<organism evidence="6 7">
    <name type="scientific">Actinokineospora fastidiosa</name>
    <dbReference type="NCBI Taxonomy" id="1816"/>
    <lineage>
        <taxon>Bacteria</taxon>
        <taxon>Bacillati</taxon>
        <taxon>Actinomycetota</taxon>
        <taxon>Actinomycetes</taxon>
        <taxon>Pseudonocardiales</taxon>
        <taxon>Pseudonocardiaceae</taxon>
        <taxon>Actinokineospora</taxon>
    </lineage>
</organism>
<sequence>MHRVAVLATDGVVGFELGIPTLVFATAIHLIGAPRYSVRICTPNPTTPAVATPAPAVPPGTLPPATLPPATHALTAHAPTAPTPPAPVTPAAAAHAPTAPTAARPRATTAPTLTTPTLTAAAAPHAPPPDPNAPHAAFARAISPGPAAPPEAPPHAISPDLKPSHGVPPHAISPDSNAPHGAPPHANPSHPNALQGTPATSPHPGYPHPAPAHATPPHTAGPHPNPPRTATAEAGRYAIHATCDLDDLAAADTLILPARAGFADEPPPGVLDAIRAAAARGARIASICTGAFDLARTGLLDGKRATTHWRFADELARRHPAITVDPAVLYVDEGDILSSAGAAAGIDLCLHLVRRDHGAAFAAEVARAIVAPPQRDGGQAQYLRHPDPADPDRSLRPTLDWLRANLSAPVTVPAIARHAGLSPRALTRRFQAEVGAPPLRWLLRERVRRAQHLLETTDLAVDRVAAESGFATAVTLRHHFTRVVGTSPQSYRRTFRA</sequence>
<dbReference type="InterPro" id="IPR018060">
    <property type="entry name" value="HTH_AraC"/>
</dbReference>
<dbReference type="AlphaFoldDB" id="A0A918GMJ1"/>
<evidence type="ECO:0000256" key="4">
    <source>
        <dbReference type="SAM" id="MobiDB-lite"/>
    </source>
</evidence>
<reference evidence="6" key="1">
    <citation type="journal article" date="2014" name="Int. J. Syst. Evol. Microbiol.">
        <title>Complete genome sequence of Corynebacterium casei LMG S-19264T (=DSM 44701T), isolated from a smear-ripened cheese.</title>
        <authorList>
            <consortium name="US DOE Joint Genome Institute (JGI-PGF)"/>
            <person name="Walter F."/>
            <person name="Albersmeier A."/>
            <person name="Kalinowski J."/>
            <person name="Ruckert C."/>
        </authorList>
    </citation>
    <scope>NUCLEOTIDE SEQUENCE</scope>
    <source>
        <strain evidence="6">JCM 3276</strain>
    </source>
</reference>
<feature type="compositionally biased region" description="Low complexity" evidence="4">
    <location>
        <begin position="89"/>
        <end position="107"/>
    </location>
</feature>
<dbReference type="InterPro" id="IPR018062">
    <property type="entry name" value="HTH_AraC-typ_CS"/>
</dbReference>
<dbReference type="GO" id="GO:0043565">
    <property type="term" value="F:sequence-specific DNA binding"/>
    <property type="evidence" value="ECO:0007669"/>
    <property type="project" value="InterPro"/>
</dbReference>
<feature type="domain" description="HTH araC/xylS-type" evidence="5">
    <location>
        <begin position="396"/>
        <end position="494"/>
    </location>
</feature>
<dbReference type="InterPro" id="IPR002818">
    <property type="entry name" value="DJ-1/PfpI"/>
</dbReference>
<dbReference type="RefSeq" id="WP_268244604.1">
    <property type="nucleotide sequence ID" value="NZ_BMRB01000004.1"/>
</dbReference>
<dbReference type="SUPFAM" id="SSF52317">
    <property type="entry name" value="Class I glutamine amidotransferase-like"/>
    <property type="match status" value="1"/>
</dbReference>
<accession>A0A918GMJ1</accession>
<feature type="compositionally biased region" description="Low complexity" evidence="4">
    <location>
        <begin position="211"/>
        <end position="222"/>
    </location>
</feature>
<name>A0A918GMJ1_9PSEU</name>
<dbReference type="EMBL" id="BMRB01000004">
    <property type="protein sequence ID" value="GGS47480.1"/>
    <property type="molecule type" value="Genomic_DNA"/>
</dbReference>
<comment type="caution">
    <text evidence="6">The sequence shown here is derived from an EMBL/GenBank/DDBJ whole genome shotgun (WGS) entry which is preliminary data.</text>
</comment>
<dbReference type="Proteomes" id="UP000660680">
    <property type="component" value="Unassembled WGS sequence"/>
</dbReference>
<dbReference type="PROSITE" id="PS00041">
    <property type="entry name" value="HTH_ARAC_FAMILY_1"/>
    <property type="match status" value="1"/>
</dbReference>
<feature type="region of interest" description="Disordered" evidence="4">
    <location>
        <begin position="120"/>
        <end position="230"/>
    </location>
</feature>
<dbReference type="SMART" id="SM00342">
    <property type="entry name" value="HTH_ARAC"/>
    <property type="match status" value="1"/>
</dbReference>
<gene>
    <name evidence="6" type="ORF">GCM10010171_48410</name>
</gene>
<keyword evidence="3" id="KW-0804">Transcription</keyword>
<evidence type="ECO:0000256" key="3">
    <source>
        <dbReference type="ARBA" id="ARBA00023163"/>
    </source>
</evidence>
<dbReference type="PROSITE" id="PS01124">
    <property type="entry name" value="HTH_ARAC_FAMILY_2"/>
    <property type="match status" value="1"/>
</dbReference>
<feature type="region of interest" description="Disordered" evidence="4">
    <location>
        <begin position="51"/>
        <end position="107"/>
    </location>
</feature>
<keyword evidence="2" id="KW-0238">DNA-binding</keyword>
<dbReference type="InterPro" id="IPR009057">
    <property type="entry name" value="Homeodomain-like_sf"/>
</dbReference>
<evidence type="ECO:0000256" key="1">
    <source>
        <dbReference type="ARBA" id="ARBA00023015"/>
    </source>
</evidence>
<evidence type="ECO:0000259" key="5">
    <source>
        <dbReference type="PROSITE" id="PS01124"/>
    </source>
</evidence>
<dbReference type="Pfam" id="PF01965">
    <property type="entry name" value="DJ-1_PfpI"/>
    <property type="match status" value="1"/>
</dbReference>
<feature type="compositionally biased region" description="Pro residues" evidence="4">
    <location>
        <begin position="55"/>
        <end position="67"/>
    </location>
</feature>
<evidence type="ECO:0000256" key="2">
    <source>
        <dbReference type="ARBA" id="ARBA00023125"/>
    </source>
</evidence>
<evidence type="ECO:0000313" key="6">
    <source>
        <dbReference type="EMBL" id="GGS47480.1"/>
    </source>
</evidence>
<dbReference type="InterPro" id="IPR029062">
    <property type="entry name" value="Class_I_gatase-like"/>
</dbReference>
<dbReference type="InterPro" id="IPR052158">
    <property type="entry name" value="INH-QAR"/>
</dbReference>
<dbReference type="GO" id="GO:0003700">
    <property type="term" value="F:DNA-binding transcription factor activity"/>
    <property type="evidence" value="ECO:0007669"/>
    <property type="project" value="InterPro"/>
</dbReference>
<feature type="compositionally biased region" description="Low complexity" evidence="4">
    <location>
        <begin position="68"/>
        <end position="80"/>
    </location>
</feature>
<feature type="compositionally biased region" description="Low complexity" evidence="4">
    <location>
        <begin position="133"/>
        <end position="145"/>
    </location>
</feature>
<dbReference type="PANTHER" id="PTHR43130:SF3">
    <property type="entry name" value="HTH-TYPE TRANSCRIPTIONAL REGULATOR RV1931C"/>
    <property type="match status" value="1"/>
</dbReference>
<dbReference type="Pfam" id="PF12833">
    <property type="entry name" value="HTH_18"/>
    <property type="match status" value="1"/>
</dbReference>
<keyword evidence="7" id="KW-1185">Reference proteome</keyword>
<reference evidence="6" key="2">
    <citation type="submission" date="2020-09" db="EMBL/GenBank/DDBJ databases">
        <authorList>
            <person name="Sun Q."/>
            <person name="Ohkuma M."/>
        </authorList>
    </citation>
    <scope>NUCLEOTIDE SEQUENCE</scope>
    <source>
        <strain evidence="6">JCM 3276</strain>
    </source>
</reference>
<keyword evidence="1" id="KW-0805">Transcription regulation</keyword>
<evidence type="ECO:0000313" key="7">
    <source>
        <dbReference type="Proteomes" id="UP000660680"/>
    </source>
</evidence>
<dbReference type="Gene3D" id="1.10.10.60">
    <property type="entry name" value="Homeodomain-like"/>
    <property type="match status" value="1"/>
</dbReference>
<dbReference type="SUPFAM" id="SSF46689">
    <property type="entry name" value="Homeodomain-like"/>
    <property type="match status" value="2"/>
</dbReference>
<protein>
    <recommendedName>
        <fullName evidence="5">HTH araC/xylS-type domain-containing protein</fullName>
    </recommendedName>
</protein>
<dbReference type="PANTHER" id="PTHR43130">
    <property type="entry name" value="ARAC-FAMILY TRANSCRIPTIONAL REGULATOR"/>
    <property type="match status" value="1"/>
</dbReference>
<dbReference type="Gene3D" id="3.40.50.880">
    <property type="match status" value="1"/>
</dbReference>